<feature type="transmembrane region" description="Helical" evidence="7">
    <location>
        <begin position="707"/>
        <end position="734"/>
    </location>
</feature>
<dbReference type="InterPro" id="IPR038900">
    <property type="entry name" value="TMC"/>
</dbReference>
<dbReference type="GO" id="GO:0008381">
    <property type="term" value="F:mechanosensitive monoatomic ion channel activity"/>
    <property type="evidence" value="ECO:0007669"/>
    <property type="project" value="TreeGrafter"/>
</dbReference>
<dbReference type="InterPro" id="IPR006616">
    <property type="entry name" value="DM9_repeat"/>
</dbReference>
<name>A0A4S2L2F4_9HYME</name>
<evidence type="ECO:0000256" key="5">
    <source>
        <dbReference type="ARBA" id="ARBA00023136"/>
    </source>
</evidence>
<reference evidence="10 11" key="1">
    <citation type="journal article" date="2019" name="Philos. Trans. R. Soc. Lond., B, Biol. Sci.">
        <title>Ant behaviour and brain gene expression of defending hosts depend on the ecological success of the intruding social parasite.</title>
        <authorList>
            <person name="Kaur R."/>
            <person name="Stoldt M."/>
            <person name="Jongepier E."/>
            <person name="Feldmeyer B."/>
            <person name="Menzel F."/>
            <person name="Bornberg-Bauer E."/>
            <person name="Foitzik S."/>
        </authorList>
    </citation>
    <scope>NUCLEOTIDE SEQUENCE [LARGE SCALE GENOMIC DNA]</scope>
    <source>
        <tissue evidence="10">Whole body</tissue>
    </source>
</reference>
<dbReference type="PANTHER" id="PTHR23302">
    <property type="entry name" value="TRANSMEMBRANE CHANNEL-RELATED"/>
    <property type="match status" value="1"/>
</dbReference>
<comment type="similarity">
    <text evidence="2">Belongs to the TMC family.</text>
</comment>
<feature type="transmembrane region" description="Helical" evidence="7">
    <location>
        <begin position="948"/>
        <end position="973"/>
    </location>
</feature>
<feature type="compositionally biased region" description="Low complexity" evidence="6">
    <location>
        <begin position="1403"/>
        <end position="1422"/>
    </location>
</feature>
<feature type="region of interest" description="Disordered" evidence="6">
    <location>
        <begin position="1403"/>
        <end position="1429"/>
    </location>
</feature>
<evidence type="ECO:0000256" key="2">
    <source>
        <dbReference type="ARBA" id="ARBA00006510"/>
    </source>
</evidence>
<dbReference type="GO" id="GO:0005886">
    <property type="term" value="C:plasma membrane"/>
    <property type="evidence" value="ECO:0007669"/>
    <property type="project" value="InterPro"/>
</dbReference>
<feature type="transmembrane region" description="Helical" evidence="7">
    <location>
        <begin position="1362"/>
        <end position="1383"/>
    </location>
</feature>
<feature type="transmembrane region" description="Helical" evidence="7">
    <location>
        <begin position="1090"/>
        <end position="1120"/>
    </location>
</feature>
<feature type="transmembrane region" description="Helical" evidence="7">
    <location>
        <begin position="1289"/>
        <end position="1311"/>
    </location>
</feature>
<dbReference type="STRING" id="300112.A0A4S2L2F4"/>
<dbReference type="InterPro" id="IPR012496">
    <property type="entry name" value="TMC_dom"/>
</dbReference>
<keyword evidence="4 7" id="KW-1133">Transmembrane helix</keyword>
<feature type="domain" description="Farnesoic acid O-methyl transferase" evidence="9">
    <location>
        <begin position="42"/>
        <end position="169"/>
    </location>
</feature>
<proteinExistence type="inferred from homology"/>
<feature type="transmembrane region" description="Helical" evidence="7">
    <location>
        <begin position="907"/>
        <end position="928"/>
    </location>
</feature>
<feature type="transmembrane region" description="Helical" evidence="7">
    <location>
        <begin position="1200"/>
        <end position="1225"/>
    </location>
</feature>
<comment type="subcellular location">
    <subcellularLocation>
        <location evidence="1">Membrane</location>
        <topology evidence="1">Multi-pass membrane protein</topology>
    </subcellularLocation>
</comment>
<feature type="transmembrane region" description="Helical" evidence="7">
    <location>
        <begin position="1141"/>
        <end position="1162"/>
    </location>
</feature>
<keyword evidence="3 7" id="KW-0812">Transmembrane</keyword>
<feature type="domain" description="TMC" evidence="8">
    <location>
        <begin position="1029"/>
        <end position="1139"/>
    </location>
</feature>
<evidence type="ECO:0000256" key="3">
    <source>
        <dbReference type="ARBA" id="ARBA00022692"/>
    </source>
</evidence>
<dbReference type="Pfam" id="PF07810">
    <property type="entry name" value="TMC"/>
    <property type="match status" value="1"/>
</dbReference>
<dbReference type="Proteomes" id="UP000310200">
    <property type="component" value="Unassembled WGS sequence"/>
</dbReference>
<feature type="transmembrane region" description="Helical" evidence="7">
    <location>
        <begin position="1317"/>
        <end position="1341"/>
    </location>
</feature>
<organism evidence="10 11">
    <name type="scientific">Temnothorax longispinosus</name>
    <dbReference type="NCBI Taxonomy" id="300112"/>
    <lineage>
        <taxon>Eukaryota</taxon>
        <taxon>Metazoa</taxon>
        <taxon>Ecdysozoa</taxon>
        <taxon>Arthropoda</taxon>
        <taxon>Hexapoda</taxon>
        <taxon>Insecta</taxon>
        <taxon>Pterygota</taxon>
        <taxon>Neoptera</taxon>
        <taxon>Endopterygota</taxon>
        <taxon>Hymenoptera</taxon>
        <taxon>Apocrita</taxon>
        <taxon>Aculeata</taxon>
        <taxon>Formicoidea</taxon>
        <taxon>Formicidae</taxon>
        <taxon>Myrmicinae</taxon>
        <taxon>Temnothorax</taxon>
    </lineage>
</organism>
<feature type="transmembrane region" description="Helical" evidence="7">
    <location>
        <begin position="810"/>
        <end position="828"/>
    </location>
</feature>
<evidence type="ECO:0000259" key="8">
    <source>
        <dbReference type="Pfam" id="PF07810"/>
    </source>
</evidence>
<accession>A0A4S2L2F4</accession>
<evidence type="ECO:0000256" key="6">
    <source>
        <dbReference type="SAM" id="MobiDB-lite"/>
    </source>
</evidence>
<evidence type="ECO:0000256" key="1">
    <source>
        <dbReference type="ARBA" id="ARBA00004141"/>
    </source>
</evidence>
<dbReference type="SMART" id="SM00696">
    <property type="entry name" value="DM9"/>
    <property type="match status" value="2"/>
</dbReference>
<evidence type="ECO:0000313" key="11">
    <source>
        <dbReference type="Proteomes" id="UP000310200"/>
    </source>
</evidence>
<dbReference type="EMBL" id="QBLH01000651">
    <property type="protein sequence ID" value="TGZ54527.1"/>
    <property type="molecule type" value="Genomic_DNA"/>
</dbReference>
<feature type="domain" description="Farnesoic acid O-methyl transferase" evidence="9">
    <location>
        <begin position="180"/>
        <end position="344"/>
    </location>
</feature>
<comment type="caution">
    <text evidence="10">The sequence shown here is derived from an EMBL/GenBank/DDBJ whole genome shotgun (WGS) entry which is preliminary data.</text>
</comment>
<evidence type="ECO:0000256" key="4">
    <source>
        <dbReference type="ARBA" id="ARBA00022989"/>
    </source>
</evidence>
<gene>
    <name evidence="10" type="ORF">DBV15_04627</name>
</gene>
<dbReference type="Pfam" id="PF11901">
    <property type="entry name" value="DM9"/>
    <property type="match status" value="1"/>
</dbReference>
<dbReference type="Pfam" id="PF12248">
    <property type="entry name" value="Methyltransf_FA"/>
    <property type="match status" value="2"/>
</dbReference>
<keyword evidence="11" id="KW-1185">Reference proteome</keyword>
<keyword evidence="5 7" id="KW-0472">Membrane</keyword>
<evidence type="ECO:0000256" key="7">
    <source>
        <dbReference type="SAM" id="Phobius"/>
    </source>
</evidence>
<sequence length="1429" mass="159161">MSIRSTWKPRGFSVTIAGNRRPVIGHLLSSDNDRPPLSTEDKLEYHFYPVTAGQIQFRVKAPHDAHVALTTGPQEGDPMYEVFIGGWSNSKSVVRKNRTKPEAAETETPGILSADEYRGFWIRWDNGILTVGKENDTAPFLSYADPEPFGIGHFGVCTGWGATGEWLIEGRKPLNTPNKLQYKFHAMRSGSVVIDVKAKSNGHIALTDRKGESSPMYEIMLGGWENTASAIRYDRKQPDKVRNDFANFALRLKLQALNAEALKRRLCSHVDNFAARQVRVDTPKLLSDRDHKRFSIAWLEGLITVRSGGPNGAVLMEWRDPNPIGVSYVGVRTGWGATGNWKLRFEQYPALPAVATGQKKHSSTRPSAPLDVRALDAGSVCWCDASGGMVPPDAVEGGNDDGPLFVGRAHHEGALIPGKVKPGHSVCYVAWGGAEHGKTDYQVLCGCKPTWVPVSGGSIPRNAIPGGETEDGEPLFIGRVHHEGTLTIGKVQPSHNVCYIPYAGSEVAFPEYEILVDGERKKRGCDRGHGWEEAGAEFYQESYPAAVEADLQQALQRDPSHIATLLPSKKSRVATAKRIRNDTKTTLRRRTSTRSRGTTTSRRMSTNIHDAAVSMLPDLSENLSNEERTWEEIMQIKAMPVCMSQKIQLKNQLQSATKLRLQGFEQLKWQRRKAWQQFRIRMKEAYSKMELWNDSLKKIGGNFGMGIVAYFLFIKWLLYLNLLLFAIIFLLIVLPAIVLEVPGNGKCTFSEAGSVACCSELYRNKTDESSSITRIVQDGGILEYSPLFYGSYTHMIYESMDATFCYNSPLAYIYAIISVFIVSLVAIVRSAAKGFRERVVEGEGQFYRYCNLIFGGWDYCINNKKSASIKHKAMYNEMKGFLESERLEEERRNRTPEEEAKLLFMRLLVNLVILTVLSGCGVFVYYVIDFSFTQLSAHSVKDCEIFSLFFEFLPYICIVGLNVAVPFLFRYLVALEHYSPSYVVKVTLYRTMFFRFASLAVLLTSLHKLVAGKIPDDECANKANEQPLCWETFVGQQFFKLYTTDIFIQLFMTVFINFPRSLIARHTENKVLRFVGEQEFDLPKHVLDILYSQTVCWLGCFFAPLLPLAAVIGTFLLFYIKKITCLVNSTPSNKIYRASRSNCLFMFNLLISFILAMIPVGYSIAEIMPSKSCGPFRGLESVWALLIMAFSELPNWLQSILSFLGTAAFGIPAFVVLSLLLYYYYVMWLANKHMVTVLKNQLVLEGHDKQFLLNRLSAFIKQQQDQNKFHQEQANELGTFQHVPVQYKFLSLFSVSAVLASVNIMPLYPAVLTVVRAGIAAITSTTAAAAAAAAATTTTASSLIPSRASMIRITFSMSMSRILRLLIIQVLTKITTGVFMISISTTTATASTSASATTASTSASASAASATPASASTSSSSAPNKEKEI</sequence>
<dbReference type="PANTHER" id="PTHR23302:SF24">
    <property type="entry name" value="TMC DOMAIN-CONTAINING PROTEIN"/>
    <property type="match status" value="1"/>
</dbReference>
<dbReference type="InterPro" id="IPR022041">
    <property type="entry name" value="Methyltransf_FA"/>
</dbReference>
<evidence type="ECO:0000259" key="9">
    <source>
        <dbReference type="Pfam" id="PF12248"/>
    </source>
</evidence>
<evidence type="ECO:0000313" key="10">
    <source>
        <dbReference type="EMBL" id="TGZ54527.1"/>
    </source>
</evidence>
<protein>
    <submittedName>
        <fullName evidence="10">Transmembrane channel-like protein 7</fullName>
    </submittedName>
</protein>